<dbReference type="AlphaFoldDB" id="A0A9W8WBG2"/>
<keyword evidence="2" id="KW-1185">Reference proteome</keyword>
<dbReference type="OrthoDB" id="5070997at2759"/>
<dbReference type="Proteomes" id="UP001140502">
    <property type="component" value="Unassembled WGS sequence"/>
</dbReference>
<evidence type="ECO:0000313" key="2">
    <source>
        <dbReference type="Proteomes" id="UP001140502"/>
    </source>
</evidence>
<accession>A0A9W8WBG2</accession>
<organism evidence="1 2">
    <name type="scientific">Fusarium piperis</name>
    <dbReference type="NCBI Taxonomy" id="1435070"/>
    <lineage>
        <taxon>Eukaryota</taxon>
        <taxon>Fungi</taxon>
        <taxon>Dikarya</taxon>
        <taxon>Ascomycota</taxon>
        <taxon>Pezizomycotina</taxon>
        <taxon>Sordariomycetes</taxon>
        <taxon>Hypocreomycetidae</taxon>
        <taxon>Hypocreales</taxon>
        <taxon>Nectriaceae</taxon>
        <taxon>Fusarium</taxon>
        <taxon>Fusarium solani species complex</taxon>
    </lineage>
</organism>
<sequence length="113" mass="12944">MSSDWDRLISDIGFDNWNDLKFAADKRAREITAELEAKRAQRDARFETELKRKELEWAQSLGKRLAMKPMGPEPEKDQALGGMLVMKQLVGVAFDHPLKTEKLTIEQAGNKAW</sequence>
<dbReference type="EMBL" id="JAPEUR010000136">
    <property type="protein sequence ID" value="KAJ4318702.1"/>
    <property type="molecule type" value="Genomic_DNA"/>
</dbReference>
<name>A0A9W8WBG2_9HYPO</name>
<evidence type="ECO:0000313" key="1">
    <source>
        <dbReference type="EMBL" id="KAJ4318702.1"/>
    </source>
</evidence>
<protein>
    <submittedName>
        <fullName evidence="1">Uncharacterized protein</fullName>
    </submittedName>
</protein>
<comment type="caution">
    <text evidence="1">The sequence shown here is derived from an EMBL/GenBank/DDBJ whole genome shotgun (WGS) entry which is preliminary data.</text>
</comment>
<gene>
    <name evidence="1" type="ORF">N0V84_006695</name>
</gene>
<proteinExistence type="predicted"/>
<reference evidence="1" key="1">
    <citation type="submission" date="2022-10" db="EMBL/GenBank/DDBJ databases">
        <title>Tapping the CABI collections for fungal endophytes: first genome assemblies for Collariella, Neodidymelliopsis, Ascochyta clinopodiicola, Didymella pomorum, Didymosphaeria variabile, Neocosmospora piperis and Neocucurbitaria cava.</title>
        <authorList>
            <person name="Hill R."/>
        </authorList>
    </citation>
    <scope>NUCLEOTIDE SEQUENCE</scope>
    <source>
        <strain evidence="1">IMI 366586</strain>
    </source>
</reference>